<comment type="function">
    <text evidence="11">Catalyzes the ATP-dependent phosphorylation of fructose-l-phosphate to fructose-l,6-bisphosphate.</text>
</comment>
<accession>A0ABT7M497</accession>
<protein>
    <recommendedName>
        <fullName evidence="3 11">1-phosphofructokinase</fullName>
        <shortName evidence="11">Fru1PK</shortName>
        <ecNumber evidence="2 11">2.7.1.56</ecNumber>
    </recommendedName>
    <alternativeName>
        <fullName evidence="8 11">Fructose 1-phosphate kinase</fullName>
    </alternativeName>
</protein>
<evidence type="ECO:0000256" key="7">
    <source>
        <dbReference type="ARBA" id="ARBA00022840"/>
    </source>
</evidence>
<sequence length="315" mass="31031">MIVTVTPNPSIDRTVEIPVLTPGAVLRATDHRVDPGGKGVNVSRVLARFGRPTLAVMPGGEGELAALLRRAGVQPVCTPATGTTRVNTALVEADGTTTKVNEPGVPLTADQVDALVDTVRVHAAPADWVVTAGSVPSGATDDLHARITRAARSAGARVAVDTSGAALAHAVAATPDLVKPNVAELAELVGHPLPALADVLGAARELVAGGIGTVLVSMGASGALAVTDDGAWHVASPAVAVRSTVGAGDSTLAGYLIALASGAPSSDALHHAVACGAAAVGLPGTAVPGPADLDLPHVRPATAPDSTLDLTGEAA</sequence>
<comment type="similarity">
    <text evidence="1 11">Belongs to the carbohydrate kinase PfkB family.</text>
</comment>
<evidence type="ECO:0000256" key="8">
    <source>
        <dbReference type="ARBA" id="ARBA00032802"/>
    </source>
</evidence>
<proteinExistence type="inferred from homology"/>
<reference evidence="14 15" key="1">
    <citation type="submission" date="2023-06" db="EMBL/GenBank/DDBJ databases">
        <title>Actinomycetospora Odt1-22.</title>
        <authorList>
            <person name="Supong K."/>
        </authorList>
    </citation>
    <scope>NUCLEOTIDE SEQUENCE [LARGE SCALE GENOMIC DNA]</scope>
    <source>
        <strain evidence="14 15">Odt1-22</strain>
    </source>
</reference>
<dbReference type="Pfam" id="PF00294">
    <property type="entry name" value="PfkB"/>
    <property type="match status" value="1"/>
</dbReference>
<gene>
    <name evidence="14" type="primary">pfkB</name>
    <name evidence="14" type="ORF">QRT03_06000</name>
</gene>
<dbReference type="InterPro" id="IPR017583">
    <property type="entry name" value="Tagatose/fructose_Pkinase"/>
</dbReference>
<evidence type="ECO:0000256" key="12">
    <source>
        <dbReference type="SAM" id="MobiDB-lite"/>
    </source>
</evidence>
<comment type="caution">
    <text evidence="14">The sequence shown here is derived from an EMBL/GenBank/DDBJ whole genome shotgun (WGS) entry which is preliminary data.</text>
</comment>
<evidence type="ECO:0000256" key="11">
    <source>
        <dbReference type="RuleBase" id="RU369061"/>
    </source>
</evidence>
<dbReference type="InterPro" id="IPR002173">
    <property type="entry name" value="Carboh/pur_kinase_PfkB_CS"/>
</dbReference>
<feature type="domain" description="Carbohydrate kinase PfkB" evidence="13">
    <location>
        <begin position="23"/>
        <end position="288"/>
    </location>
</feature>
<dbReference type="PROSITE" id="PS00584">
    <property type="entry name" value="PFKB_KINASES_2"/>
    <property type="match status" value="1"/>
</dbReference>
<dbReference type="InterPro" id="IPR011611">
    <property type="entry name" value="PfkB_dom"/>
</dbReference>
<dbReference type="PANTHER" id="PTHR46566:SF5">
    <property type="entry name" value="1-PHOSPHOFRUCTOKINASE"/>
    <property type="match status" value="1"/>
</dbReference>
<keyword evidence="6 11" id="KW-0418">Kinase</keyword>
<dbReference type="InterPro" id="IPR022463">
    <property type="entry name" value="1-PFruKinase"/>
</dbReference>
<dbReference type="NCBIfam" id="TIGR03828">
    <property type="entry name" value="pfkB"/>
    <property type="match status" value="1"/>
</dbReference>
<comment type="catalytic activity">
    <reaction evidence="9 11">
        <text>beta-D-fructose 1-phosphate + ATP = beta-D-fructose 1,6-bisphosphate + ADP + H(+)</text>
        <dbReference type="Rhea" id="RHEA:14213"/>
        <dbReference type="ChEBI" id="CHEBI:15378"/>
        <dbReference type="ChEBI" id="CHEBI:30616"/>
        <dbReference type="ChEBI" id="CHEBI:32966"/>
        <dbReference type="ChEBI" id="CHEBI:138881"/>
        <dbReference type="ChEBI" id="CHEBI:456216"/>
        <dbReference type="EC" id="2.7.1.56"/>
    </reaction>
</comment>
<evidence type="ECO:0000313" key="14">
    <source>
        <dbReference type="EMBL" id="MDL5155496.1"/>
    </source>
</evidence>
<dbReference type="CDD" id="cd01164">
    <property type="entry name" value="FruK_PfkB_like"/>
    <property type="match status" value="1"/>
</dbReference>
<evidence type="ECO:0000259" key="13">
    <source>
        <dbReference type="Pfam" id="PF00294"/>
    </source>
</evidence>
<dbReference type="PIRSF" id="PIRSF000535">
    <property type="entry name" value="1PFK/6PFK/LacC"/>
    <property type="match status" value="1"/>
</dbReference>
<evidence type="ECO:0000256" key="10">
    <source>
        <dbReference type="PIRNR" id="PIRNR000535"/>
    </source>
</evidence>
<dbReference type="Gene3D" id="3.40.1190.20">
    <property type="match status" value="1"/>
</dbReference>
<keyword evidence="4 10" id="KW-0808">Transferase</keyword>
<dbReference type="SUPFAM" id="SSF53613">
    <property type="entry name" value="Ribokinase-like"/>
    <property type="match status" value="1"/>
</dbReference>
<dbReference type="PANTHER" id="PTHR46566">
    <property type="entry name" value="1-PHOSPHOFRUCTOKINASE-RELATED"/>
    <property type="match status" value="1"/>
</dbReference>
<keyword evidence="15" id="KW-1185">Reference proteome</keyword>
<dbReference type="NCBIfam" id="TIGR03168">
    <property type="entry name" value="1-PFK"/>
    <property type="match status" value="1"/>
</dbReference>
<dbReference type="Proteomes" id="UP001231924">
    <property type="component" value="Unassembled WGS sequence"/>
</dbReference>
<feature type="region of interest" description="Disordered" evidence="12">
    <location>
        <begin position="291"/>
        <end position="315"/>
    </location>
</feature>
<dbReference type="InterPro" id="IPR029056">
    <property type="entry name" value="Ribokinase-like"/>
</dbReference>
<keyword evidence="7 11" id="KW-0067">ATP-binding</keyword>
<dbReference type="RefSeq" id="WP_286051578.1">
    <property type="nucleotide sequence ID" value="NZ_JASVWF010000001.1"/>
</dbReference>
<keyword evidence="5 11" id="KW-0547">Nucleotide-binding</keyword>
<evidence type="ECO:0000256" key="4">
    <source>
        <dbReference type="ARBA" id="ARBA00022679"/>
    </source>
</evidence>
<evidence type="ECO:0000256" key="1">
    <source>
        <dbReference type="ARBA" id="ARBA00010688"/>
    </source>
</evidence>
<name>A0ABT7M497_9PSEU</name>
<dbReference type="GO" id="GO:0008662">
    <property type="term" value="F:1-phosphofructokinase activity"/>
    <property type="evidence" value="ECO:0007669"/>
    <property type="project" value="UniProtKB-EC"/>
</dbReference>
<dbReference type="PROSITE" id="PS00583">
    <property type="entry name" value="PFKB_KINASES_1"/>
    <property type="match status" value="1"/>
</dbReference>
<organism evidence="14 15">
    <name type="scientific">Actinomycetospora termitidis</name>
    <dbReference type="NCBI Taxonomy" id="3053470"/>
    <lineage>
        <taxon>Bacteria</taxon>
        <taxon>Bacillati</taxon>
        <taxon>Actinomycetota</taxon>
        <taxon>Actinomycetes</taxon>
        <taxon>Pseudonocardiales</taxon>
        <taxon>Pseudonocardiaceae</taxon>
        <taxon>Actinomycetospora</taxon>
    </lineage>
</organism>
<dbReference type="EMBL" id="JASVWF010000001">
    <property type="protein sequence ID" value="MDL5155496.1"/>
    <property type="molecule type" value="Genomic_DNA"/>
</dbReference>
<evidence type="ECO:0000256" key="9">
    <source>
        <dbReference type="ARBA" id="ARBA00047745"/>
    </source>
</evidence>
<evidence type="ECO:0000256" key="2">
    <source>
        <dbReference type="ARBA" id="ARBA00012131"/>
    </source>
</evidence>
<evidence type="ECO:0000256" key="3">
    <source>
        <dbReference type="ARBA" id="ARBA00013596"/>
    </source>
</evidence>
<dbReference type="EC" id="2.7.1.56" evidence="2 11"/>
<evidence type="ECO:0000256" key="6">
    <source>
        <dbReference type="ARBA" id="ARBA00022777"/>
    </source>
</evidence>
<evidence type="ECO:0000256" key="5">
    <source>
        <dbReference type="ARBA" id="ARBA00022741"/>
    </source>
</evidence>
<evidence type="ECO:0000313" key="15">
    <source>
        <dbReference type="Proteomes" id="UP001231924"/>
    </source>
</evidence>